<dbReference type="EMBL" id="JASGXD010000015">
    <property type="protein sequence ID" value="KAK6001094.1"/>
    <property type="molecule type" value="Genomic_DNA"/>
</dbReference>
<protein>
    <recommendedName>
        <fullName evidence="1">Dienelactone hydrolase domain-containing protein</fullName>
    </recommendedName>
</protein>
<evidence type="ECO:0000313" key="3">
    <source>
        <dbReference type="Proteomes" id="UP001341245"/>
    </source>
</evidence>
<dbReference type="PANTHER" id="PTHR47668:SF1">
    <property type="entry name" value="DIENELACTONE HYDROLASE DOMAIN-CONTAINING PROTEIN-RELATED"/>
    <property type="match status" value="1"/>
</dbReference>
<proteinExistence type="predicted"/>
<dbReference type="InterPro" id="IPR002925">
    <property type="entry name" value="Dienelactn_hydro"/>
</dbReference>
<organism evidence="2 3">
    <name type="scientific">Aureobasidium pullulans</name>
    <name type="common">Black yeast</name>
    <name type="synonym">Pullularia pullulans</name>
    <dbReference type="NCBI Taxonomy" id="5580"/>
    <lineage>
        <taxon>Eukaryota</taxon>
        <taxon>Fungi</taxon>
        <taxon>Dikarya</taxon>
        <taxon>Ascomycota</taxon>
        <taxon>Pezizomycotina</taxon>
        <taxon>Dothideomycetes</taxon>
        <taxon>Dothideomycetidae</taxon>
        <taxon>Dothideales</taxon>
        <taxon>Saccotheciaceae</taxon>
        <taxon>Aureobasidium</taxon>
    </lineage>
</organism>
<gene>
    <name evidence="2" type="ORF">QM012_003177</name>
</gene>
<evidence type="ECO:0000259" key="1">
    <source>
        <dbReference type="Pfam" id="PF01738"/>
    </source>
</evidence>
<sequence>MRLPVTPSSLYFNIVATRSFFRYTTHIRPIRYQSTMQSHACCTVPPVISKGYDAKGTYTTIDGMKTYTTGPSDAKKAILVVYDIFGFKDQTIQGADILATSDKENQYQVFMPDFFEGKPVDINDYPPDTKEKGERLGQFFQTTGAPPKTVGRIPKVIEEIKSQNKNIASFGIVGFCWGGKIVNLSSQKDTVFKAAAACHPAMVDPNDAAGITIPIAMLPSKDEDKEAVDKWEQGVKTKHLVKWYYDQVHGFMAARADLEDENVKKNYMDAYGVLLNFFHEHMTASNANKL</sequence>
<name>A0ABR0T9N0_AURPU</name>
<dbReference type="Proteomes" id="UP001341245">
    <property type="component" value="Unassembled WGS sequence"/>
</dbReference>
<dbReference type="InterPro" id="IPR029058">
    <property type="entry name" value="AB_hydrolase_fold"/>
</dbReference>
<accession>A0ABR0T9N0</accession>
<evidence type="ECO:0000313" key="2">
    <source>
        <dbReference type="EMBL" id="KAK6001094.1"/>
    </source>
</evidence>
<dbReference type="PANTHER" id="PTHR47668">
    <property type="entry name" value="DIENELACTONE HYDROLASE FAMILY PROTEIN (AFU_ORTHOLOGUE AFUA_6G01940)"/>
    <property type="match status" value="1"/>
</dbReference>
<feature type="domain" description="Dienelactone hydrolase" evidence="1">
    <location>
        <begin position="64"/>
        <end position="281"/>
    </location>
</feature>
<dbReference type="Pfam" id="PF01738">
    <property type="entry name" value="DLH"/>
    <property type="match status" value="1"/>
</dbReference>
<reference evidence="2 3" key="1">
    <citation type="submission" date="2023-11" db="EMBL/GenBank/DDBJ databases">
        <title>Draft genome sequence and annotation of the polyextremotolerant black yeast-like fungus Aureobasidium pullulans NRRL 62042.</title>
        <authorList>
            <person name="Dielentheis-Frenken M.R.E."/>
            <person name="Wibberg D."/>
            <person name="Blank L.M."/>
            <person name="Tiso T."/>
        </authorList>
    </citation>
    <scope>NUCLEOTIDE SEQUENCE [LARGE SCALE GENOMIC DNA]</scope>
    <source>
        <strain evidence="2 3">NRRL 62042</strain>
    </source>
</reference>
<dbReference type="SUPFAM" id="SSF53474">
    <property type="entry name" value="alpha/beta-Hydrolases"/>
    <property type="match status" value="1"/>
</dbReference>
<comment type="caution">
    <text evidence="2">The sequence shown here is derived from an EMBL/GenBank/DDBJ whole genome shotgun (WGS) entry which is preliminary data.</text>
</comment>
<dbReference type="Gene3D" id="3.40.50.1820">
    <property type="entry name" value="alpha/beta hydrolase"/>
    <property type="match status" value="1"/>
</dbReference>
<keyword evidence="3" id="KW-1185">Reference proteome</keyword>